<reference evidence="2" key="1">
    <citation type="submission" date="2005-08" db="EMBL/GenBank/DDBJ databases">
        <title>Complete sequence of Chlorobium chlorochromatii CaD3.</title>
        <authorList>
            <person name="Copeland A."/>
            <person name="Lucas S."/>
            <person name="Lapidus A."/>
            <person name="Barry K."/>
            <person name="Detter J.C."/>
            <person name="Glavina T."/>
            <person name="Hammon N."/>
            <person name="Israni S."/>
            <person name="Pitluck S."/>
            <person name="Bryant D."/>
            <person name="Schmutz J."/>
            <person name="Larimer F."/>
            <person name="Land M."/>
            <person name="Kyrpides N."/>
            <person name="Ivanova N."/>
            <person name="Richardson P."/>
        </authorList>
    </citation>
    <scope>NUCLEOTIDE SEQUENCE [LARGE SCALE GENOMIC DNA]</scope>
    <source>
        <strain evidence="2">CaD3</strain>
    </source>
</reference>
<dbReference type="InterPro" id="IPR051624">
    <property type="entry name" value="RMD1/Sad1-interacting"/>
</dbReference>
<accession>Q3ASN4</accession>
<feature type="domain" description="DUF155" evidence="1">
    <location>
        <begin position="45"/>
        <end position="210"/>
    </location>
</feature>
<protein>
    <recommendedName>
        <fullName evidence="1">DUF155 domain-containing protein</fullName>
    </recommendedName>
</protein>
<name>Q3ASN4_CHLCH</name>
<dbReference type="KEGG" id="cch:Cag_0720"/>
<evidence type="ECO:0000313" key="2">
    <source>
        <dbReference type="EMBL" id="ABB27991.1"/>
    </source>
</evidence>
<dbReference type="EMBL" id="CP000108">
    <property type="protein sequence ID" value="ABB27991.1"/>
    <property type="molecule type" value="Genomic_DNA"/>
</dbReference>
<gene>
    <name evidence="2" type="ordered locus">Cag_0720</name>
</gene>
<dbReference type="HOGENOM" id="CLU_011220_2_1_10"/>
<organism evidence="2">
    <name type="scientific">Chlorobium chlorochromatii (strain CaD3)</name>
    <dbReference type="NCBI Taxonomy" id="340177"/>
    <lineage>
        <taxon>Bacteria</taxon>
        <taxon>Pseudomonadati</taxon>
        <taxon>Chlorobiota</taxon>
        <taxon>Chlorobiia</taxon>
        <taxon>Chlorobiales</taxon>
        <taxon>Chlorobiaceae</taxon>
        <taxon>Chlorobium/Pelodictyon group</taxon>
        <taxon>Chlorobium</taxon>
    </lineage>
</organism>
<dbReference type="eggNOG" id="COG1723">
    <property type="taxonomic scope" value="Bacteria"/>
</dbReference>
<proteinExistence type="predicted"/>
<sequence>MKKVIAFHIAESIDIKRFWKGFTDTENHMSSLDIFYTNDKDQYLYLLAYGVVVFVGYDELKMSDMIDYLKPLCKNLLTEKMREEFIINTTTNKDAFEYNEIHISNSNPNVIRIIMLNVAQSVALDYFSKLAEDLMIETTIYTQQLEKYGKINISIKRLQMFIGKVLNIKNRIAENFYILDSPEETWEDEYLSKIDFGLRKTFDVKIRFREIDYQLQIIRDNLDLFKDLIQHWKSNMLEWVIILLILVEVVNLFVEKFSH</sequence>
<dbReference type="InterPro" id="IPR003734">
    <property type="entry name" value="DUF155"/>
</dbReference>
<dbReference type="AlphaFoldDB" id="Q3ASN4"/>
<dbReference type="OrthoDB" id="942290at2"/>
<evidence type="ECO:0000259" key="1">
    <source>
        <dbReference type="Pfam" id="PF02582"/>
    </source>
</evidence>
<dbReference type="PANTHER" id="PTHR16255:SF6">
    <property type="entry name" value="PROTEIN RETARDED ROOT GROWTH-LIKE"/>
    <property type="match status" value="1"/>
</dbReference>
<dbReference type="Pfam" id="PF02582">
    <property type="entry name" value="DUF155"/>
    <property type="match status" value="1"/>
</dbReference>
<dbReference type="STRING" id="340177.Cag_0720"/>
<dbReference type="PANTHER" id="PTHR16255">
    <property type="entry name" value="REQUIRED FOR MEIOTIC NUCLEAR DIVISION PROTEIN 1 HOMOLOG"/>
    <property type="match status" value="1"/>
</dbReference>